<protein>
    <submittedName>
        <fullName evidence="1">Uncharacterized protein</fullName>
    </submittedName>
</protein>
<proteinExistence type="predicted"/>
<dbReference type="EMBL" id="JAAIUV010000004">
    <property type="protein sequence ID" value="NEX78051.1"/>
    <property type="molecule type" value="Genomic_DNA"/>
</dbReference>
<accession>A0A6B3TPL4</accession>
<keyword evidence="2" id="KW-1185">Reference proteome</keyword>
<name>A0A6B3TPL4_9BACI</name>
<organism evidence="1 2">
    <name type="scientific">Neobacillus thermocopriae</name>
    <dbReference type="NCBI Taxonomy" id="1215031"/>
    <lineage>
        <taxon>Bacteria</taxon>
        <taxon>Bacillati</taxon>
        <taxon>Bacillota</taxon>
        <taxon>Bacilli</taxon>
        <taxon>Bacillales</taxon>
        <taxon>Bacillaceae</taxon>
        <taxon>Neobacillus</taxon>
    </lineage>
</organism>
<evidence type="ECO:0000313" key="2">
    <source>
        <dbReference type="Proteomes" id="UP000481621"/>
    </source>
</evidence>
<evidence type="ECO:0000313" key="1">
    <source>
        <dbReference type="EMBL" id="NEX78051.1"/>
    </source>
</evidence>
<dbReference type="Proteomes" id="UP000481621">
    <property type="component" value="Unassembled WGS sequence"/>
</dbReference>
<reference evidence="1" key="1">
    <citation type="submission" date="2020-02" db="EMBL/GenBank/DDBJ databases">
        <title>Bacillus sedimentmangrovi sp. nov., isolated from sediment of the mangrove ecosystem.</title>
        <authorList>
            <person name="Liu G."/>
        </authorList>
    </citation>
    <scope>NUCLEOTIDE SEQUENCE [LARGE SCALE GENOMIC DNA]</scope>
    <source>
        <strain evidence="1">SgZ-7</strain>
    </source>
</reference>
<sequence length="106" mass="12475">MINQPINRGKNQKGAIIYHYKHYKRNRPYFTKPVKITVGEPINRTYFMIKNLVYNQKQILVLKTERFSNTIILVEAKFKDGKLKYLSRLSDELVSEISKLLVDSAL</sequence>
<comment type="caution">
    <text evidence="1">The sequence shown here is derived from an EMBL/GenBank/DDBJ whole genome shotgun (WGS) entry which is preliminary data.</text>
</comment>
<dbReference type="AlphaFoldDB" id="A0A6B3TPL4"/>
<gene>
    <name evidence="1" type="ORF">G4Z05_03995</name>
</gene>
<dbReference type="RefSeq" id="WP_163250576.1">
    <property type="nucleotide sequence ID" value="NZ_JAAIUV010000004.1"/>
</dbReference>